<dbReference type="InParanoid" id="A0A077ZTB9"/>
<dbReference type="EMBL" id="CCKQ01000623">
    <property type="protein sequence ID" value="CDW71706.1"/>
    <property type="molecule type" value="Genomic_DNA"/>
</dbReference>
<accession>A0A077ZTB9</accession>
<dbReference type="Proteomes" id="UP000039865">
    <property type="component" value="Unassembled WGS sequence"/>
</dbReference>
<name>A0A077ZTB9_STYLE</name>
<sequence length="312" mass="36474">MAHSLSGLKVVRKNNFTPLDFGNNKISKGSIVFAEGVFNDNDDITTDRQSMSRLNANNVNTQGQRRLKSANPNLLGVHKIRLDRPSTSQTSFSRQLMKDIDNAPLTRKESMSKFYKDHLKKQIEQSFQPIGLKTSKTIAQLLQPQIKPEKYFHERVEQIYQKNIKGKDEEDAQLLDDIVNKKVRRTFLKYIKDNKIRRDYLTKVISKIKENQEKITNNFSDPFNKNLESVNEEKYLSKFMNTQDFLENKKNYRRRILMQSMHENKYGKLWSYNKSSELSNKKLMGSTCQLIKPSSGAPETGVQFYPRKNRYD</sequence>
<evidence type="ECO:0000313" key="1">
    <source>
        <dbReference type="EMBL" id="CDW71706.1"/>
    </source>
</evidence>
<gene>
    <name evidence="1" type="primary">Contig2281.g2458</name>
    <name evidence="1" type="ORF">STYLEM_654</name>
</gene>
<evidence type="ECO:0000313" key="2">
    <source>
        <dbReference type="Proteomes" id="UP000039865"/>
    </source>
</evidence>
<dbReference type="AlphaFoldDB" id="A0A077ZTB9"/>
<organism evidence="1 2">
    <name type="scientific">Stylonychia lemnae</name>
    <name type="common">Ciliate</name>
    <dbReference type="NCBI Taxonomy" id="5949"/>
    <lineage>
        <taxon>Eukaryota</taxon>
        <taxon>Sar</taxon>
        <taxon>Alveolata</taxon>
        <taxon>Ciliophora</taxon>
        <taxon>Intramacronucleata</taxon>
        <taxon>Spirotrichea</taxon>
        <taxon>Stichotrichia</taxon>
        <taxon>Sporadotrichida</taxon>
        <taxon>Oxytrichidae</taxon>
        <taxon>Stylonychinae</taxon>
        <taxon>Stylonychia</taxon>
    </lineage>
</organism>
<keyword evidence="2" id="KW-1185">Reference proteome</keyword>
<proteinExistence type="predicted"/>
<protein>
    <submittedName>
        <fullName evidence="1">Uncharacterized protein</fullName>
    </submittedName>
</protein>
<reference evidence="1 2" key="1">
    <citation type="submission" date="2014-06" db="EMBL/GenBank/DDBJ databases">
        <authorList>
            <person name="Swart Estienne"/>
        </authorList>
    </citation>
    <scope>NUCLEOTIDE SEQUENCE [LARGE SCALE GENOMIC DNA]</scope>
    <source>
        <strain evidence="1 2">130c</strain>
    </source>
</reference>